<evidence type="ECO:0008006" key="4">
    <source>
        <dbReference type="Google" id="ProtNLM"/>
    </source>
</evidence>
<organism evidence="2 3">
    <name type="scientific">Pelusios castaneus</name>
    <name type="common">West African mud turtle</name>
    <dbReference type="NCBI Taxonomy" id="367368"/>
    <lineage>
        <taxon>Eukaryota</taxon>
        <taxon>Metazoa</taxon>
        <taxon>Chordata</taxon>
        <taxon>Craniata</taxon>
        <taxon>Vertebrata</taxon>
        <taxon>Euteleostomi</taxon>
        <taxon>Archelosauria</taxon>
        <taxon>Testudinata</taxon>
        <taxon>Testudines</taxon>
        <taxon>Pleurodira</taxon>
        <taxon>Pelomedusidae</taxon>
        <taxon>Pelusios</taxon>
    </lineage>
</organism>
<dbReference type="PANTHER" id="PTHR38808:SF1">
    <property type="entry name" value="SPERM-EGG FUSION PROTEIN TMEM95"/>
    <property type="match status" value="1"/>
</dbReference>
<dbReference type="GO" id="GO:0097524">
    <property type="term" value="C:sperm plasma membrane"/>
    <property type="evidence" value="ECO:0007669"/>
    <property type="project" value="InterPro"/>
</dbReference>
<dbReference type="GO" id="GO:0007342">
    <property type="term" value="P:fusion of sperm to egg plasma membrane involved in single fertilization"/>
    <property type="evidence" value="ECO:0007669"/>
    <property type="project" value="InterPro"/>
</dbReference>
<proteinExistence type="predicted"/>
<evidence type="ECO:0000313" key="2">
    <source>
        <dbReference type="Ensembl" id="ENSPCEP00000005320.1"/>
    </source>
</evidence>
<dbReference type="Proteomes" id="UP000694393">
    <property type="component" value="Unplaced"/>
</dbReference>
<dbReference type="GO" id="GO:0002080">
    <property type="term" value="C:acrosomal membrane"/>
    <property type="evidence" value="ECO:0007669"/>
    <property type="project" value="TreeGrafter"/>
</dbReference>
<evidence type="ECO:0000313" key="3">
    <source>
        <dbReference type="Proteomes" id="UP000694393"/>
    </source>
</evidence>
<protein>
    <recommendedName>
        <fullName evidence="4">IZUMO family member 3</fullName>
    </recommendedName>
</protein>
<evidence type="ECO:0000256" key="1">
    <source>
        <dbReference type="SAM" id="SignalP"/>
    </source>
</evidence>
<dbReference type="AlphaFoldDB" id="A0A8C8RGG7"/>
<name>A0A8C8RGG7_9SAUR</name>
<accession>A0A8C8RGG7</accession>
<dbReference type="Pfam" id="PF15203">
    <property type="entry name" value="TMEM95"/>
    <property type="match status" value="1"/>
</dbReference>
<feature type="chain" id="PRO_5034650577" description="IZUMO family member 3" evidence="1">
    <location>
        <begin position="34"/>
        <end position="184"/>
    </location>
</feature>
<keyword evidence="3" id="KW-1185">Reference proteome</keyword>
<reference evidence="2" key="2">
    <citation type="submission" date="2025-09" db="UniProtKB">
        <authorList>
            <consortium name="Ensembl"/>
        </authorList>
    </citation>
    <scope>IDENTIFICATION</scope>
</reference>
<dbReference type="PANTHER" id="PTHR38808">
    <property type="entry name" value="TRANSMEMBRANE PROTEIN 95"/>
    <property type="match status" value="1"/>
</dbReference>
<dbReference type="Ensembl" id="ENSPCET00000005509.1">
    <property type="protein sequence ID" value="ENSPCEP00000005320.1"/>
    <property type="gene ID" value="ENSPCEG00000004309.1"/>
</dbReference>
<reference evidence="2" key="1">
    <citation type="submission" date="2025-08" db="UniProtKB">
        <authorList>
            <consortium name="Ensembl"/>
        </authorList>
    </citation>
    <scope>IDENTIFICATION</scope>
</reference>
<keyword evidence="1" id="KW-0732">Signal</keyword>
<sequence length="184" mass="20580">LPGMPPGLCSPSPARWLPPLLLALALLAPPAQGCVQCHPRGKNILAHFARLCARYHQVHGRPGCASHPWSPESFKGFALDEQALDVVTEKTHRVLRLMEINRTLSDLPKFWDWLHRVKLLEYSKEASAFNCSTCKKEKVLCWPLKKCYTGEGFPVPPTACLPLLLHCIPNLPPHFLPMPPADWA</sequence>
<feature type="signal peptide" evidence="1">
    <location>
        <begin position="1"/>
        <end position="33"/>
    </location>
</feature>
<dbReference type="InterPro" id="IPR027984">
    <property type="entry name" value="TMEM95"/>
</dbReference>